<dbReference type="AlphaFoldDB" id="Q1YGY0"/>
<dbReference type="EMBL" id="AAPJ01000004">
    <property type="protein sequence ID" value="EAS49799.1"/>
    <property type="molecule type" value="Genomic_DNA"/>
</dbReference>
<dbReference type="HOGENOM" id="CLU_000537_7_1_5"/>
<dbReference type="GO" id="GO:0017000">
    <property type="term" value="P:antibiotic biosynthetic process"/>
    <property type="evidence" value="ECO:0007669"/>
    <property type="project" value="UniProtKB-ARBA"/>
</dbReference>
<dbReference type="RefSeq" id="WP_009208338.1">
    <property type="nucleotide sequence ID" value="NZ_BBWP01000034.1"/>
</dbReference>
<dbReference type="InterPro" id="IPR050426">
    <property type="entry name" value="Glycosyltransferase_28"/>
</dbReference>
<evidence type="ECO:0000313" key="1">
    <source>
        <dbReference type="EMBL" id="EAS49799.1"/>
    </source>
</evidence>
<dbReference type="CDD" id="cd03784">
    <property type="entry name" value="GT1_Gtf-like"/>
    <property type="match status" value="1"/>
</dbReference>
<sequence length="425" mass="44711">MAHFALICPPYYSHLQVFAVLGAELVRRGHQASFVVNGGAGELLAAKAPEGIAIHEAGAGGPGRLERIIARAARPSGPLGILRTVSDAAGLSDQLCRFAPDILHRIGATAILGDQMEPAAGLLARYLGLPFVSVAAALPVHADPAVPLPFLPWPYDPSEKGLKRNRGGERVANLLMTAQGRMIAGWAERFGLGPHAGHADCLSSLAQISQLVPSFDFPRPAAPHHHAVGPIRPPSESAPDLPAELQARLDPARPLVFASLGTLQGHRAGIFRAVAAACRELGAQCVVAHCGRLDERQAAGIGADIVTDFVPQRAMLSRAAVCVTHAGMNTVLDSLEAGVPMLALPIAFDQPGIGARIVHHGVGERLPRVLLSRAKLRNSLERLLAEPRFRNAAQRIGQDIRMSGGTRRAADIIEDAVTGKPAVTG</sequence>
<dbReference type="InterPro" id="IPR002213">
    <property type="entry name" value="UDP_glucos_trans"/>
</dbReference>
<accession>Q1YGY0</accession>
<dbReference type="SUPFAM" id="SSF53756">
    <property type="entry name" value="UDP-Glycosyltransferase/glycogen phosphorylase"/>
    <property type="match status" value="1"/>
</dbReference>
<protein>
    <submittedName>
        <fullName evidence="1">Putative glucosyl transferase</fullName>
    </submittedName>
</protein>
<dbReference type="Proteomes" id="UP000000321">
    <property type="component" value="Unassembled WGS sequence"/>
</dbReference>
<proteinExistence type="predicted"/>
<dbReference type="Pfam" id="PF00201">
    <property type="entry name" value="UDPGT"/>
    <property type="match status" value="1"/>
</dbReference>
<dbReference type="BioCyc" id="AURANTIMONAS:SI859A1_00459-MONOMER"/>
<keyword evidence="2" id="KW-1185">Reference proteome</keyword>
<comment type="caution">
    <text evidence="1">The sequence shown here is derived from an EMBL/GenBank/DDBJ whole genome shotgun (WGS) entry which is preliminary data.</text>
</comment>
<organism evidence="1 2">
    <name type="scientific">Aurantimonas manganoxydans (strain ATCC BAA-1229 / DSM 21871 / SI85-9A1)</name>
    <dbReference type="NCBI Taxonomy" id="287752"/>
    <lineage>
        <taxon>Bacteria</taxon>
        <taxon>Pseudomonadati</taxon>
        <taxon>Pseudomonadota</taxon>
        <taxon>Alphaproteobacteria</taxon>
        <taxon>Hyphomicrobiales</taxon>
        <taxon>Aurantimonadaceae</taxon>
        <taxon>Aurantimonas</taxon>
    </lineage>
</organism>
<keyword evidence="1" id="KW-0808">Transferase</keyword>
<name>Q1YGY0_AURMS</name>
<dbReference type="Gene3D" id="3.40.50.2000">
    <property type="entry name" value="Glycogen Phosphorylase B"/>
    <property type="match status" value="2"/>
</dbReference>
<evidence type="ECO:0000313" key="2">
    <source>
        <dbReference type="Proteomes" id="UP000000321"/>
    </source>
</evidence>
<dbReference type="PANTHER" id="PTHR48050">
    <property type="entry name" value="STEROL 3-BETA-GLUCOSYLTRANSFERASE"/>
    <property type="match status" value="1"/>
</dbReference>
<dbReference type="OrthoDB" id="139086at2"/>
<dbReference type="GO" id="GO:0008194">
    <property type="term" value="F:UDP-glycosyltransferase activity"/>
    <property type="evidence" value="ECO:0007669"/>
    <property type="project" value="InterPro"/>
</dbReference>
<gene>
    <name evidence="1" type="ORF">SI859A1_00459</name>
</gene>
<reference evidence="1 2" key="1">
    <citation type="journal article" date="2008" name="Appl. Environ. Microbiol.">
        <title>Genomic insights into Mn(II) oxidation by the marine alphaproteobacterium Aurantimonas sp. strain SI85-9A1.</title>
        <authorList>
            <person name="Dick G.J."/>
            <person name="Podell S."/>
            <person name="Johnson H.A."/>
            <person name="Rivera-Espinoza Y."/>
            <person name="Bernier-Latmani R."/>
            <person name="McCarthy J.K."/>
            <person name="Torpey J.W."/>
            <person name="Clement B.G."/>
            <person name="Gaasterland T."/>
            <person name="Tebo B.M."/>
        </authorList>
    </citation>
    <scope>NUCLEOTIDE SEQUENCE [LARGE SCALE GENOMIC DNA]</scope>
    <source>
        <strain evidence="1 2">SI85-9A1</strain>
    </source>
</reference>
<dbReference type="PANTHER" id="PTHR48050:SF13">
    <property type="entry name" value="STEROL 3-BETA-GLUCOSYLTRANSFERASE UGT80A2"/>
    <property type="match status" value="1"/>
</dbReference>